<feature type="transmembrane region" description="Helical" evidence="14">
    <location>
        <begin position="117"/>
        <end position="137"/>
    </location>
</feature>
<dbReference type="GO" id="GO:0070818">
    <property type="term" value="F:protoporphyrinogen oxidase activity"/>
    <property type="evidence" value="ECO:0007669"/>
    <property type="project" value="UniProtKB-UniRule"/>
</dbReference>
<evidence type="ECO:0000256" key="12">
    <source>
        <dbReference type="ARBA" id="ARBA00023136"/>
    </source>
</evidence>
<comment type="cofactor">
    <cofactor evidence="14 15">
        <name>heme b</name>
        <dbReference type="ChEBI" id="CHEBI:60344"/>
    </cofactor>
    <text evidence="14 15">Binds 1 heme b (iron(II)-protoporphyrin IX) group per subunit.</text>
</comment>
<evidence type="ECO:0000256" key="9">
    <source>
        <dbReference type="ARBA" id="ARBA00022989"/>
    </source>
</evidence>
<comment type="subcellular location">
    <subcellularLocation>
        <location evidence="1 14">Cell membrane</location>
        <topology evidence="1 14">Multi-pass membrane protein</topology>
    </subcellularLocation>
</comment>
<evidence type="ECO:0000256" key="10">
    <source>
        <dbReference type="ARBA" id="ARBA00023002"/>
    </source>
</evidence>
<keyword evidence="11 14" id="KW-0408">Iron</keyword>
<evidence type="ECO:0000256" key="1">
    <source>
        <dbReference type="ARBA" id="ARBA00004651"/>
    </source>
</evidence>
<evidence type="ECO:0000256" key="2">
    <source>
        <dbReference type="ARBA" id="ARBA00005073"/>
    </source>
</evidence>
<feature type="binding site" description="axial binding residue" evidence="14">
    <location>
        <position position="9"/>
    </location>
    <ligand>
        <name>heme</name>
        <dbReference type="ChEBI" id="CHEBI:30413"/>
    </ligand>
    <ligandPart>
        <name>Fe</name>
        <dbReference type="ChEBI" id="CHEBI:18248"/>
    </ligandPart>
</feature>
<dbReference type="Proteomes" id="UP001289135">
    <property type="component" value="Unassembled WGS sequence"/>
</dbReference>
<organism evidence="16 17">
    <name type="scientific">Lyticum sinuosum</name>
    <dbReference type="NCBI Taxonomy" id="1332059"/>
    <lineage>
        <taxon>Bacteria</taxon>
        <taxon>Pseudomonadati</taxon>
        <taxon>Pseudomonadota</taxon>
        <taxon>Alphaproteobacteria</taxon>
        <taxon>Rickettsiales</taxon>
        <taxon>Lyticum</taxon>
    </lineage>
</organism>
<comment type="subunit">
    <text evidence="14">Homodimer.</text>
</comment>
<feature type="transmembrane region" description="Helical" evidence="14">
    <location>
        <begin position="50"/>
        <end position="76"/>
    </location>
</feature>
<dbReference type="GO" id="GO:0006782">
    <property type="term" value="P:protoporphyrinogen IX biosynthetic process"/>
    <property type="evidence" value="ECO:0007669"/>
    <property type="project" value="UniProtKB-UniRule"/>
</dbReference>
<evidence type="ECO:0000256" key="13">
    <source>
        <dbReference type="ARBA" id="ARBA00048390"/>
    </source>
</evidence>
<dbReference type="Pfam" id="PF03653">
    <property type="entry name" value="UPF0093"/>
    <property type="match status" value="1"/>
</dbReference>
<evidence type="ECO:0000256" key="3">
    <source>
        <dbReference type="ARBA" id="ARBA00006501"/>
    </source>
</evidence>
<dbReference type="PIRSF" id="PIRSF004638">
    <property type="entry name" value="UCP004638"/>
    <property type="match status" value="1"/>
</dbReference>
<sequence>MYELLKALHLISIICWMAGMLYLPRLFVYHCSADIDSKMDKTFQTMEYKLFHYIMQPSIISSYATGLFLSSILQWANFSKPYFHWKAAFFLIMTVMHCWLLITLNKFAKGENKRSHVFYRIINEIPSVLMILIVLLVKLH</sequence>
<evidence type="ECO:0000256" key="8">
    <source>
        <dbReference type="ARBA" id="ARBA00022723"/>
    </source>
</evidence>
<gene>
    <name evidence="16" type="ORF">Lyticum_00102</name>
</gene>
<keyword evidence="7 14" id="KW-0812">Transmembrane</keyword>
<dbReference type="GO" id="GO:0005886">
    <property type="term" value="C:plasma membrane"/>
    <property type="evidence" value="ECO:0007669"/>
    <property type="project" value="UniProtKB-SubCell"/>
</dbReference>
<keyword evidence="8 14" id="KW-0479">Metal-binding</keyword>
<feature type="binding site" description="axial binding residue" evidence="14">
    <location>
        <position position="86"/>
    </location>
    <ligand>
        <name>heme</name>
        <dbReference type="ChEBI" id="CHEBI:30413"/>
    </ligand>
    <ligandPart>
        <name>Fe</name>
        <dbReference type="ChEBI" id="CHEBI:18248"/>
    </ligandPart>
</feature>
<dbReference type="EMBL" id="JARGYU010000001">
    <property type="protein sequence ID" value="MDZ5760946.1"/>
    <property type="molecule type" value="Genomic_DNA"/>
</dbReference>
<evidence type="ECO:0000313" key="17">
    <source>
        <dbReference type="Proteomes" id="UP001289135"/>
    </source>
</evidence>
<proteinExistence type="inferred from homology"/>
<evidence type="ECO:0000256" key="11">
    <source>
        <dbReference type="ARBA" id="ARBA00023004"/>
    </source>
</evidence>
<keyword evidence="9 14" id="KW-1133">Transmembrane helix</keyword>
<protein>
    <recommendedName>
        <fullName evidence="4 14">Protoporphyrinogen IX oxidase</fullName>
        <shortName evidence="14">PPO</shortName>
        <ecNumber evidence="14 15">1.3.99.-</ecNumber>
    </recommendedName>
</protein>
<evidence type="ECO:0000256" key="5">
    <source>
        <dbReference type="ARBA" id="ARBA00022475"/>
    </source>
</evidence>
<accession>A0AAE4VLG2</accession>
<evidence type="ECO:0000256" key="15">
    <source>
        <dbReference type="PIRNR" id="PIRNR004638"/>
    </source>
</evidence>
<dbReference type="AlphaFoldDB" id="A0AAE4VLG2"/>
<comment type="pathway">
    <text evidence="2 14 15">Porphyrin-containing compound metabolism; protoporphyrin-IX biosynthesis; protoporphyrin-IX from protoporphyrinogen-IX: step 1/1.</text>
</comment>
<keyword evidence="12 14" id="KW-0472">Membrane</keyword>
<dbReference type="RefSeq" id="WP_322498381.1">
    <property type="nucleotide sequence ID" value="NZ_JARGYU010000001.1"/>
</dbReference>
<evidence type="ECO:0000256" key="14">
    <source>
        <dbReference type="HAMAP-Rule" id="MF_02239"/>
    </source>
</evidence>
<dbReference type="GO" id="GO:0046872">
    <property type="term" value="F:metal ion binding"/>
    <property type="evidence" value="ECO:0007669"/>
    <property type="project" value="UniProtKB-UniRule"/>
</dbReference>
<feature type="transmembrane region" description="Helical" evidence="14">
    <location>
        <begin position="82"/>
        <end position="105"/>
    </location>
</feature>
<evidence type="ECO:0000256" key="4">
    <source>
        <dbReference type="ARBA" id="ARBA00017504"/>
    </source>
</evidence>
<comment type="similarity">
    <text evidence="3 14 15">Belongs to the HemJ family.</text>
</comment>
<dbReference type="EC" id="1.3.99.-" evidence="14 15"/>
<evidence type="ECO:0000313" key="16">
    <source>
        <dbReference type="EMBL" id="MDZ5760946.1"/>
    </source>
</evidence>
<name>A0AAE4VLG2_9RICK</name>
<keyword evidence="10 14" id="KW-0560">Oxidoreductase</keyword>
<feature type="transmembrane region" description="Helical" evidence="14">
    <location>
        <begin position="6"/>
        <end position="29"/>
    </location>
</feature>
<reference evidence="16" key="1">
    <citation type="submission" date="2023-02" db="EMBL/GenBank/DDBJ databases">
        <title>Host association and intracellularity evolved multiple times independently in the Rickettsiales.</title>
        <authorList>
            <person name="Castelli M."/>
            <person name="Nardi T."/>
            <person name="Gammuto L."/>
            <person name="Bellinzona G."/>
            <person name="Sabaneyeva E."/>
            <person name="Potekhin A."/>
            <person name="Serra V."/>
            <person name="Petroni G."/>
            <person name="Sassera D."/>
        </authorList>
    </citation>
    <scope>NUCLEOTIDE SEQUENCE</scope>
    <source>
        <strain evidence="16">USBL-36I1</strain>
    </source>
</reference>
<dbReference type="PANTHER" id="PTHR40255:SF1">
    <property type="entry name" value="PROTOPORPHYRINOGEN IX OXIDASE"/>
    <property type="match status" value="1"/>
</dbReference>
<dbReference type="HAMAP" id="MF_02239">
    <property type="entry name" value="HemJ"/>
    <property type="match status" value="1"/>
</dbReference>
<keyword evidence="17" id="KW-1185">Reference proteome</keyword>
<comment type="caution">
    <text evidence="16">The sequence shown here is derived from an EMBL/GenBank/DDBJ whole genome shotgun (WGS) entry which is preliminary data.</text>
</comment>
<comment type="catalytic activity">
    <reaction evidence="13 14 15">
        <text>protoporphyrinogen IX + 3 A = protoporphyrin IX + 3 AH2</text>
        <dbReference type="Rhea" id="RHEA:62000"/>
        <dbReference type="ChEBI" id="CHEBI:13193"/>
        <dbReference type="ChEBI" id="CHEBI:17499"/>
        <dbReference type="ChEBI" id="CHEBI:57306"/>
        <dbReference type="ChEBI" id="CHEBI:57307"/>
    </reaction>
</comment>
<keyword evidence="5 14" id="KW-1003">Cell membrane</keyword>
<comment type="function">
    <text evidence="14 15">Catalyzes the oxidation of protoporphyrinogen IX to protoporphyrin IX.</text>
</comment>
<dbReference type="PANTHER" id="PTHR40255">
    <property type="entry name" value="UPF0093 MEMBRANE PROTEIN SLR1790"/>
    <property type="match status" value="1"/>
</dbReference>
<dbReference type="InterPro" id="IPR005265">
    <property type="entry name" value="HemJ-like"/>
</dbReference>
<keyword evidence="6 14" id="KW-0349">Heme</keyword>
<evidence type="ECO:0000256" key="6">
    <source>
        <dbReference type="ARBA" id="ARBA00022617"/>
    </source>
</evidence>
<evidence type="ECO:0000256" key="7">
    <source>
        <dbReference type="ARBA" id="ARBA00022692"/>
    </source>
</evidence>